<dbReference type="InterPro" id="IPR006600">
    <property type="entry name" value="HTH_CenpB_DNA-bd_dom"/>
</dbReference>
<sequence>MEVNPVAIVNHFGMLVAKEFPQYSQANPTEFEGLIAKKLLDRFYAILTDAVFEQDDDLEEIFPSQGSSFSQELVVDEAGTSVRPEFTGGIPVERKLEILKLIEQHPNWSIQTIQRHGGKEFKHRCYKKQWEDHVKAGGTRYEKLKHINKYTWERFQEARKGLQSVKDRHLQAWAVQALQSFRDSSFMFSASHGWVNDFKKRYGISSRKITRLVSKNDVRSMDEILKNAAAFQVDVK</sequence>
<evidence type="ECO:0000259" key="2">
    <source>
        <dbReference type="PROSITE" id="PS51253"/>
    </source>
</evidence>
<keyword evidence="1" id="KW-0238">DNA-binding</keyword>
<feature type="domain" description="HTH CENPB-type" evidence="2">
    <location>
        <begin position="135"/>
        <end position="208"/>
    </location>
</feature>
<dbReference type="Pfam" id="PF03221">
    <property type="entry name" value="HTH_Tnp_Tc5"/>
    <property type="match status" value="1"/>
</dbReference>
<evidence type="ECO:0000256" key="1">
    <source>
        <dbReference type="ARBA" id="ARBA00023125"/>
    </source>
</evidence>
<reference evidence="3 4" key="1">
    <citation type="submission" date="2024-08" db="EMBL/GenBank/DDBJ databases">
        <authorList>
            <person name="Cucini C."/>
            <person name="Frati F."/>
        </authorList>
    </citation>
    <scope>NUCLEOTIDE SEQUENCE [LARGE SCALE GENOMIC DNA]</scope>
</reference>
<evidence type="ECO:0000313" key="4">
    <source>
        <dbReference type="Proteomes" id="UP001642540"/>
    </source>
</evidence>
<accession>A0ABP1Q440</accession>
<organism evidence="3 4">
    <name type="scientific">Orchesella dallaii</name>
    <dbReference type="NCBI Taxonomy" id="48710"/>
    <lineage>
        <taxon>Eukaryota</taxon>
        <taxon>Metazoa</taxon>
        <taxon>Ecdysozoa</taxon>
        <taxon>Arthropoda</taxon>
        <taxon>Hexapoda</taxon>
        <taxon>Collembola</taxon>
        <taxon>Entomobryomorpha</taxon>
        <taxon>Entomobryoidea</taxon>
        <taxon>Orchesellidae</taxon>
        <taxon>Orchesellinae</taxon>
        <taxon>Orchesella</taxon>
    </lineage>
</organism>
<dbReference type="EMBL" id="CAXLJM020000019">
    <property type="protein sequence ID" value="CAL8086093.1"/>
    <property type="molecule type" value="Genomic_DNA"/>
</dbReference>
<dbReference type="Proteomes" id="UP001642540">
    <property type="component" value="Unassembled WGS sequence"/>
</dbReference>
<evidence type="ECO:0000313" key="3">
    <source>
        <dbReference type="EMBL" id="CAL8086093.1"/>
    </source>
</evidence>
<dbReference type="PROSITE" id="PS51253">
    <property type="entry name" value="HTH_CENPB"/>
    <property type="match status" value="1"/>
</dbReference>
<proteinExistence type="predicted"/>
<comment type="caution">
    <text evidence="3">The sequence shown here is derived from an EMBL/GenBank/DDBJ whole genome shotgun (WGS) entry which is preliminary data.</text>
</comment>
<name>A0ABP1Q440_9HEXA</name>
<keyword evidence="4" id="KW-1185">Reference proteome</keyword>
<protein>
    <recommendedName>
        <fullName evidence="2">HTH CENPB-type domain-containing protein</fullName>
    </recommendedName>
</protein>
<gene>
    <name evidence="3" type="ORF">ODALV1_LOCUS6331</name>
</gene>